<feature type="domain" description="Surface-adhesin protein E-like" evidence="2">
    <location>
        <begin position="19"/>
        <end position="123"/>
    </location>
</feature>
<dbReference type="InterPro" id="IPR031939">
    <property type="entry name" value="Adhesin_E-like"/>
</dbReference>
<reference evidence="4" key="1">
    <citation type="submission" date="2014-12" db="EMBL/GenBank/DDBJ databases">
        <authorList>
            <person name="Salcher M.M."/>
        </authorList>
    </citation>
    <scope>NUCLEOTIDE SEQUENCE [LARGE SCALE GENOMIC DNA]</scope>
    <source>
        <strain evidence="4">MMS-10A-171</strain>
    </source>
</reference>
<keyword evidence="1" id="KW-0732">Signal</keyword>
<keyword evidence="4" id="KW-1185">Reference proteome</keyword>
<protein>
    <recommendedName>
        <fullName evidence="2">Surface-adhesin protein E-like domain-containing protein</fullName>
    </recommendedName>
</protein>
<evidence type="ECO:0000313" key="4">
    <source>
        <dbReference type="Proteomes" id="UP000064007"/>
    </source>
</evidence>
<evidence type="ECO:0000313" key="3">
    <source>
        <dbReference type="EMBL" id="CEZ19380.1"/>
    </source>
</evidence>
<accession>A0A0D6EUK7</accession>
<proteinExistence type="predicted"/>
<dbReference type="Pfam" id="PF16747">
    <property type="entry name" value="Adhesin_E"/>
    <property type="match status" value="1"/>
</dbReference>
<dbReference type="OrthoDB" id="8537974at2"/>
<dbReference type="EMBL" id="LN827929">
    <property type="protein sequence ID" value="CEZ19380.1"/>
    <property type="molecule type" value="Genomic_DNA"/>
</dbReference>
<dbReference type="HOGENOM" id="CLU_150501_0_0_4"/>
<organism evidence="3 4">
    <name type="scientific">Candidatus Methylopumilus planktonicus</name>
    <dbReference type="NCBI Taxonomy" id="1581557"/>
    <lineage>
        <taxon>Bacteria</taxon>
        <taxon>Pseudomonadati</taxon>
        <taxon>Pseudomonadota</taxon>
        <taxon>Betaproteobacteria</taxon>
        <taxon>Nitrosomonadales</taxon>
        <taxon>Methylophilaceae</taxon>
        <taxon>Candidatus Methylopumilus</taxon>
    </lineage>
</organism>
<dbReference type="KEGG" id="mbat:BN1208_0488"/>
<name>A0A0D6EUK7_9PROT</name>
<feature type="chain" id="PRO_5002303438" description="Surface-adhesin protein E-like domain-containing protein" evidence="1">
    <location>
        <begin position="18"/>
        <end position="126"/>
    </location>
</feature>
<feature type="signal peptide" evidence="1">
    <location>
        <begin position="1"/>
        <end position="17"/>
    </location>
</feature>
<dbReference type="Proteomes" id="UP000064007">
    <property type="component" value="Chromosome 1"/>
</dbReference>
<gene>
    <name evidence="3" type="ORF">BN1208_0488</name>
</gene>
<evidence type="ECO:0000256" key="1">
    <source>
        <dbReference type="SAM" id="SignalP"/>
    </source>
</evidence>
<dbReference type="AlphaFoldDB" id="A0A0D6EUK7"/>
<dbReference type="RefSeq" id="WP_046487561.1">
    <property type="nucleotide sequence ID" value="NZ_LN827929.1"/>
</dbReference>
<sequence length="126" mass="15044">MKFILLFLFLFPIKSFADWSLIHQDDADHYMDYVLMSKSGHKARVWYLQNYAELQTIKNIQYRSIKNRSEFDCKARKMRILAYALYPESMGQGHALFNKGEALDWQVIKPKTLNDLYLKRVCNKKK</sequence>
<evidence type="ECO:0000259" key="2">
    <source>
        <dbReference type="Pfam" id="PF16747"/>
    </source>
</evidence>